<dbReference type="Proteomes" id="UP000267606">
    <property type="component" value="Unassembled WGS sequence"/>
</dbReference>
<dbReference type="EMBL" id="UZAJ01041553">
    <property type="protein sequence ID" value="VDP20222.1"/>
    <property type="molecule type" value="Genomic_DNA"/>
</dbReference>
<protein>
    <submittedName>
        <fullName evidence="3">Ovule protein</fullName>
    </submittedName>
</protein>
<sequence>YCIPAIQSDFSILFYSSLTSFKRSPHFSPPDKSSILGEVH</sequence>
<name>A0A183I5P9_9BILA</name>
<keyword evidence="2" id="KW-1185">Reference proteome</keyword>
<evidence type="ECO:0000313" key="2">
    <source>
        <dbReference type="Proteomes" id="UP000267606"/>
    </source>
</evidence>
<gene>
    <name evidence="1" type="ORF">OFLC_LOCUS15061</name>
</gene>
<evidence type="ECO:0000313" key="1">
    <source>
        <dbReference type="EMBL" id="VDP20222.1"/>
    </source>
</evidence>
<proteinExistence type="predicted"/>
<reference evidence="1 2" key="2">
    <citation type="submission" date="2018-11" db="EMBL/GenBank/DDBJ databases">
        <authorList>
            <consortium name="Pathogen Informatics"/>
        </authorList>
    </citation>
    <scope>NUCLEOTIDE SEQUENCE [LARGE SCALE GENOMIC DNA]</scope>
</reference>
<organism evidence="3">
    <name type="scientific">Onchocerca flexuosa</name>
    <dbReference type="NCBI Taxonomy" id="387005"/>
    <lineage>
        <taxon>Eukaryota</taxon>
        <taxon>Metazoa</taxon>
        <taxon>Ecdysozoa</taxon>
        <taxon>Nematoda</taxon>
        <taxon>Chromadorea</taxon>
        <taxon>Rhabditida</taxon>
        <taxon>Spirurina</taxon>
        <taxon>Spiruromorpha</taxon>
        <taxon>Filarioidea</taxon>
        <taxon>Onchocercidae</taxon>
        <taxon>Onchocerca</taxon>
    </lineage>
</organism>
<reference evidence="3" key="1">
    <citation type="submission" date="2016-06" db="UniProtKB">
        <authorList>
            <consortium name="WormBaseParasite"/>
        </authorList>
    </citation>
    <scope>IDENTIFICATION</scope>
</reference>
<accession>A0A183I5P9</accession>
<evidence type="ECO:0000313" key="3">
    <source>
        <dbReference type="WBParaSite" id="OFLC_0001507201-mRNA-1"/>
    </source>
</evidence>
<dbReference type="WBParaSite" id="OFLC_0001507201-mRNA-1">
    <property type="protein sequence ID" value="OFLC_0001507201-mRNA-1"/>
    <property type="gene ID" value="OFLC_0001507201"/>
</dbReference>
<dbReference type="AlphaFoldDB" id="A0A183I5P9"/>